<dbReference type="Pfam" id="PF11198">
    <property type="entry name" value="DUF2857"/>
    <property type="match status" value="1"/>
</dbReference>
<dbReference type="eggNOG" id="ENOG502Z96A">
    <property type="taxonomic scope" value="Bacteria"/>
</dbReference>
<evidence type="ECO:0000313" key="2">
    <source>
        <dbReference type="Proteomes" id="UP000028302"/>
    </source>
</evidence>
<comment type="caution">
    <text evidence="1">The sequence shown here is derived from an EMBL/GenBank/DDBJ whole genome shotgun (WGS) entry which is preliminary data.</text>
</comment>
<dbReference type="EMBL" id="APNK01000024">
    <property type="protein sequence ID" value="KEZ76711.1"/>
    <property type="molecule type" value="Genomic_DNA"/>
</dbReference>
<dbReference type="STRING" id="1304275.C41B8_13890"/>
<evidence type="ECO:0000313" key="1">
    <source>
        <dbReference type="EMBL" id="KEZ76711.1"/>
    </source>
</evidence>
<reference evidence="1 2" key="1">
    <citation type="submission" date="2013-03" db="EMBL/GenBank/DDBJ databases">
        <title>Salinisphaera hydrothermalis C41B8 Genome Sequencing.</title>
        <authorList>
            <person name="Li C."/>
            <person name="Lai Q."/>
            <person name="Shao Z."/>
        </authorList>
    </citation>
    <scope>NUCLEOTIDE SEQUENCE [LARGE SCALE GENOMIC DNA]</scope>
    <source>
        <strain evidence="1 2">C41B8</strain>
    </source>
</reference>
<dbReference type="AlphaFoldDB" id="A0A084IJ27"/>
<name>A0A084IJ27_SALHC</name>
<proteinExistence type="predicted"/>
<dbReference type="InterPro" id="IPR021364">
    <property type="entry name" value="DUF2857"/>
</dbReference>
<keyword evidence="2" id="KW-1185">Reference proteome</keyword>
<dbReference type="Proteomes" id="UP000028302">
    <property type="component" value="Unassembled WGS sequence"/>
</dbReference>
<accession>A0A084IJ27</accession>
<evidence type="ECO:0008006" key="3">
    <source>
        <dbReference type="Google" id="ProtNLM"/>
    </source>
</evidence>
<protein>
    <recommendedName>
        <fullName evidence="3">DUF2857 domain-containing protein</fullName>
    </recommendedName>
</protein>
<organism evidence="1 2">
    <name type="scientific">Salinisphaera hydrothermalis (strain C41B8)</name>
    <dbReference type="NCBI Taxonomy" id="1304275"/>
    <lineage>
        <taxon>Bacteria</taxon>
        <taxon>Pseudomonadati</taxon>
        <taxon>Pseudomonadota</taxon>
        <taxon>Gammaproteobacteria</taxon>
        <taxon>Salinisphaerales</taxon>
        <taxon>Salinisphaeraceae</taxon>
        <taxon>Salinisphaera</taxon>
    </lineage>
</organism>
<gene>
    <name evidence="1" type="ORF">C41B8_13890</name>
</gene>
<sequence length="173" mass="20379">MIYAAACLEDGDWAVLRDLNFGEQEISALQGLAFPDFLSLARRMNGHVLNIRLDRERFWLILSEMKQERAIAQLKTEMVRRDAPVDMMRQLFGMTESQYTTMRRRWRRRRGAGRPPEPDTETMDIMWQAWQRQGEGRTALSAGEWLALSKDTDVDLRTLWRFIRGTNEIERTL</sequence>